<protein>
    <submittedName>
        <fullName evidence="2">Uncharacterized protein</fullName>
    </submittedName>
</protein>
<accession>A0ABQ9JU80</accession>
<dbReference type="EMBL" id="JAPWTJ010000182">
    <property type="protein sequence ID" value="KAJ8981464.1"/>
    <property type="molecule type" value="Genomic_DNA"/>
</dbReference>
<name>A0ABQ9JU80_9CUCU</name>
<sequence>MDDSSDTSSNYLRDSDKEDQDILSQGCGSDPAFPQIFSNATTPKEKLCPNAVLDEVDCAKLTRTKWTASFRKINWKIK</sequence>
<proteinExistence type="predicted"/>
<reference evidence="2" key="1">
    <citation type="journal article" date="2023" name="Insect Mol. Biol.">
        <title>Genome sequencing provides insights into the evolution of gene families encoding plant cell wall-degrading enzymes in longhorned beetles.</title>
        <authorList>
            <person name="Shin N.R."/>
            <person name="Okamura Y."/>
            <person name="Kirsch R."/>
            <person name="Pauchet Y."/>
        </authorList>
    </citation>
    <scope>NUCLEOTIDE SEQUENCE</scope>
    <source>
        <strain evidence="2">MMC_N1</strain>
    </source>
</reference>
<evidence type="ECO:0000256" key="1">
    <source>
        <dbReference type="SAM" id="MobiDB-lite"/>
    </source>
</evidence>
<organism evidence="2 3">
    <name type="scientific">Molorchus minor</name>
    <dbReference type="NCBI Taxonomy" id="1323400"/>
    <lineage>
        <taxon>Eukaryota</taxon>
        <taxon>Metazoa</taxon>
        <taxon>Ecdysozoa</taxon>
        <taxon>Arthropoda</taxon>
        <taxon>Hexapoda</taxon>
        <taxon>Insecta</taxon>
        <taxon>Pterygota</taxon>
        <taxon>Neoptera</taxon>
        <taxon>Endopterygota</taxon>
        <taxon>Coleoptera</taxon>
        <taxon>Polyphaga</taxon>
        <taxon>Cucujiformia</taxon>
        <taxon>Chrysomeloidea</taxon>
        <taxon>Cerambycidae</taxon>
        <taxon>Lamiinae</taxon>
        <taxon>Monochamini</taxon>
        <taxon>Molorchus</taxon>
    </lineage>
</organism>
<feature type="compositionally biased region" description="Polar residues" evidence="1">
    <location>
        <begin position="1"/>
        <end position="12"/>
    </location>
</feature>
<dbReference type="Proteomes" id="UP001162164">
    <property type="component" value="Unassembled WGS sequence"/>
</dbReference>
<keyword evidence="3" id="KW-1185">Reference proteome</keyword>
<evidence type="ECO:0000313" key="3">
    <source>
        <dbReference type="Proteomes" id="UP001162164"/>
    </source>
</evidence>
<evidence type="ECO:0000313" key="2">
    <source>
        <dbReference type="EMBL" id="KAJ8981464.1"/>
    </source>
</evidence>
<comment type="caution">
    <text evidence="2">The sequence shown here is derived from an EMBL/GenBank/DDBJ whole genome shotgun (WGS) entry which is preliminary data.</text>
</comment>
<feature type="non-terminal residue" evidence="2">
    <location>
        <position position="78"/>
    </location>
</feature>
<feature type="region of interest" description="Disordered" evidence="1">
    <location>
        <begin position="1"/>
        <end position="29"/>
    </location>
</feature>
<gene>
    <name evidence="2" type="ORF">NQ317_000140</name>
</gene>